<dbReference type="HAMAP" id="MF_01454">
    <property type="entry name" value="GTPase_Obg"/>
    <property type="match status" value="1"/>
</dbReference>
<sequence>MSFVDELTIFIKAGDGGAGVERWRHEKGKEFGGPSGGDGGRGGSVYVVGSRDLGLLFNYRHKKDFKAENGTPGAKNSLHGKNGEDLVIPLPLGSVVTNLKTKNSVHVLTEGKKILLLSGGDGGFGNEHFKRATNQRPKKITPGYPGAEAKFYIELQLVVDVGFVGFPNAGKSSLLNALTNASAKVGSYQFTTLEPNLGALYGYILADIPGLIEGASEGKGLGHKFLRHIKRTKMIAHLISLENEDVADAYRTIRKELEQYDEKLVLTGVEGLTAKEEIIILTKTDLVDGETLKKAQKELSVLKNRLFSLSIYDDAALKDFSDALVKLLRKKISASQ</sequence>
<dbReference type="AlphaFoldDB" id="A0A1G2DK02"/>
<evidence type="ECO:0000259" key="8">
    <source>
        <dbReference type="PROSITE" id="PS51710"/>
    </source>
</evidence>
<dbReference type="GO" id="GO:0042254">
    <property type="term" value="P:ribosome biogenesis"/>
    <property type="evidence" value="ECO:0007669"/>
    <property type="project" value="UniProtKB-UniRule"/>
</dbReference>
<dbReference type="SUPFAM" id="SSF82051">
    <property type="entry name" value="Obg GTP-binding protein N-terminal domain"/>
    <property type="match status" value="1"/>
</dbReference>
<dbReference type="PROSITE" id="PS51883">
    <property type="entry name" value="OBG"/>
    <property type="match status" value="1"/>
</dbReference>
<organism evidence="10 11">
    <name type="scientific">Candidatus Lloydbacteria bacterium RIFCSPLOWO2_01_FULL_50_20</name>
    <dbReference type="NCBI Taxonomy" id="1798665"/>
    <lineage>
        <taxon>Bacteria</taxon>
        <taxon>Candidatus Lloydiibacteriota</taxon>
    </lineage>
</organism>
<dbReference type="CDD" id="cd01898">
    <property type="entry name" value="Obg"/>
    <property type="match status" value="1"/>
</dbReference>
<dbReference type="FunFam" id="2.70.210.12:FF:000001">
    <property type="entry name" value="GTPase Obg"/>
    <property type="match status" value="1"/>
</dbReference>
<keyword evidence="5 7" id="KW-0460">Magnesium</keyword>
<dbReference type="PANTHER" id="PTHR11702:SF31">
    <property type="entry name" value="MITOCHONDRIAL RIBOSOME-ASSOCIATED GTPASE 2"/>
    <property type="match status" value="1"/>
</dbReference>
<dbReference type="InterPro" id="IPR006073">
    <property type="entry name" value="GTP-bd"/>
</dbReference>
<dbReference type="Pfam" id="PF01018">
    <property type="entry name" value="GTP1_OBG"/>
    <property type="match status" value="1"/>
</dbReference>
<feature type="binding site" evidence="7">
    <location>
        <begin position="190"/>
        <end position="194"/>
    </location>
    <ligand>
        <name>GTP</name>
        <dbReference type="ChEBI" id="CHEBI:37565"/>
    </ligand>
</feature>
<dbReference type="STRING" id="1798665.A2942_03620"/>
<dbReference type="InterPro" id="IPR014100">
    <property type="entry name" value="GTP-bd_Obg/CgtA"/>
</dbReference>
<evidence type="ECO:0000256" key="3">
    <source>
        <dbReference type="ARBA" id="ARBA00022741"/>
    </source>
</evidence>
<dbReference type="EMBL" id="MHLP01000009">
    <property type="protein sequence ID" value="OGZ13281.1"/>
    <property type="molecule type" value="Genomic_DNA"/>
</dbReference>
<comment type="similarity">
    <text evidence="1 7">Belongs to the TRAFAC class OBG-HflX-like GTPase superfamily. OBG GTPase family.</text>
</comment>
<dbReference type="GO" id="GO:0003924">
    <property type="term" value="F:GTPase activity"/>
    <property type="evidence" value="ECO:0007669"/>
    <property type="project" value="UniProtKB-UniRule"/>
</dbReference>
<dbReference type="InterPro" id="IPR036726">
    <property type="entry name" value="GTP1_OBG_dom_sf"/>
</dbReference>
<dbReference type="Gene3D" id="2.70.210.12">
    <property type="entry name" value="GTP1/OBG domain"/>
    <property type="match status" value="1"/>
</dbReference>
<feature type="binding site" evidence="7">
    <location>
        <begin position="165"/>
        <end position="172"/>
    </location>
    <ligand>
        <name>GTP</name>
        <dbReference type="ChEBI" id="CHEBI:37565"/>
    </ligand>
</feature>
<dbReference type="GO" id="GO:0000287">
    <property type="term" value="F:magnesium ion binding"/>
    <property type="evidence" value="ECO:0007669"/>
    <property type="project" value="InterPro"/>
</dbReference>
<feature type="domain" description="OBG-type G" evidence="8">
    <location>
        <begin position="159"/>
        <end position="329"/>
    </location>
</feature>
<evidence type="ECO:0000256" key="6">
    <source>
        <dbReference type="ARBA" id="ARBA00023134"/>
    </source>
</evidence>
<dbReference type="PROSITE" id="PS00905">
    <property type="entry name" value="GTP1_OBG"/>
    <property type="match status" value="1"/>
</dbReference>
<dbReference type="Pfam" id="PF01926">
    <property type="entry name" value="MMR_HSR1"/>
    <property type="match status" value="1"/>
</dbReference>
<comment type="subcellular location">
    <subcellularLocation>
        <location evidence="7">Cytoplasm</location>
    </subcellularLocation>
</comment>
<evidence type="ECO:0000256" key="4">
    <source>
        <dbReference type="ARBA" id="ARBA00022801"/>
    </source>
</evidence>
<evidence type="ECO:0000313" key="10">
    <source>
        <dbReference type="EMBL" id="OGZ13281.1"/>
    </source>
</evidence>
<comment type="subunit">
    <text evidence="7">Monomer.</text>
</comment>
<feature type="binding site" evidence="7">
    <location>
        <position position="172"/>
    </location>
    <ligand>
        <name>Mg(2+)</name>
        <dbReference type="ChEBI" id="CHEBI:18420"/>
    </ligand>
</feature>
<evidence type="ECO:0000313" key="11">
    <source>
        <dbReference type="Proteomes" id="UP000178534"/>
    </source>
</evidence>
<evidence type="ECO:0000256" key="5">
    <source>
        <dbReference type="ARBA" id="ARBA00022842"/>
    </source>
</evidence>
<accession>A0A1G2DK02</accession>
<gene>
    <name evidence="7" type="primary">obg</name>
    <name evidence="10" type="ORF">A2942_03620</name>
</gene>
<comment type="cofactor">
    <cofactor evidence="7">
        <name>Mg(2+)</name>
        <dbReference type="ChEBI" id="CHEBI:18420"/>
    </cofactor>
</comment>
<dbReference type="PIRSF" id="PIRSF002401">
    <property type="entry name" value="GTP_bd_Obg/CgtA"/>
    <property type="match status" value="1"/>
</dbReference>
<dbReference type="Gene3D" id="3.40.50.300">
    <property type="entry name" value="P-loop containing nucleotide triphosphate hydrolases"/>
    <property type="match status" value="1"/>
</dbReference>
<feature type="binding site" evidence="7">
    <location>
        <begin position="282"/>
        <end position="285"/>
    </location>
    <ligand>
        <name>GTP</name>
        <dbReference type="ChEBI" id="CHEBI:37565"/>
    </ligand>
</feature>
<keyword evidence="6 7" id="KW-0342">GTP-binding</keyword>
<dbReference type="NCBIfam" id="NF008956">
    <property type="entry name" value="PRK12299.1"/>
    <property type="match status" value="1"/>
</dbReference>
<dbReference type="GO" id="GO:0005525">
    <property type="term" value="F:GTP binding"/>
    <property type="evidence" value="ECO:0007669"/>
    <property type="project" value="UniProtKB-UniRule"/>
</dbReference>
<reference evidence="10 11" key="1">
    <citation type="journal article" date="2016" name="Nat. Commun.">
        <title>Thousands of microbial genomes shed light on interconnected biogeochemical processes in an aquifer system.</title>
        <authorList>
            <person name="Anantharaman K."/>
            <person name="Brown C.T."/>
            <person name="Hug L.A."/>
            <person name="Sharon I."/>
            <person name="Castelle C.J."/>
            <person name="Probst A.J."/>
            <person name="Thomas B.C."/>
            <person name="Singh A."/>
            <person name="Wilkins M.J."/>
            <person name="Karaoz U."/>
            <person name="Brodie E.L."/>
            <person name="Williams K.H."/>
            <person name="Hubbard S.S."/>
            <person name="Banfield J.F."/>
        </authorList>
    </citation>
    <scope>NUCLEOTIDE SEQUENCE [LARGE SCALE GENOMIC DNA]</scope>
</reference>
<keyword evidence="7" id="KW-0479">Metal-binding</keyword>
<comment type="function">
    <text evidence="7">An essential GTPase which binds GTP, GDP and possibly (p)ppGpp with moderate affinity, with high nucleotide exchange rates and a fairly low GTP hydrolysis rate. Plays a role in control of the cell cycle, stress response, ribosome biogenesis and in those bacteria that undergo differentiation, in morphogenesis control.</text>
</comment>
<comment type="caution">
    <text evidence="10">The sequence shown here is derived from an EMBL/GenBank/DDBJ whole genome shotgun (WGS) entry which is preliminary data.</text>
</comment>
<dbReference type="InterPro" id="IPR006074">
    <property type="entry name" value="GTP1-OBG_CS"/>
</dbReference>
<proteinExistence type="inferred from homology"/>
<dbReference type="InterPro" id="IPR031167">
    <property type="entry name" value="G_OBG"/>
</dbReference>
<keyword evidence="2 7" id="KW-0963">Cytoplasm</keyword>
<dbReference type="PRINTS" id="PR00326">
    <property type="entry name" value="GTP1OBG"/>
</dbReference>
<evidence type="ECO:0000256" key="2">
    <source>
        <dbReference type="ARBA" id="ARBA00022490"/>
    </source>
</evidence>
<feature type="binding site" evidence="7">
    <location>
        <begin position="207"/>
        <end position="210"/>
    </location>
    <ligand>
        <name>GTP</name>
        <dbReference type="ChEBI" id="CHEBI:37565"/>
    </ligand>
</feature>
<dbReference type="PROSITE" id="PS51710">
    <property type="entry name" value="G_OBG"/>
    <property type="match status" value="1"/>
</dbReference>
<evidence type="ECO:0000256" key="1">
    <source>
        <dbReference type="ARBA" id="ARBA00007699"/>
    </source>
</evidence>
<evidence type="ECO:0000259" key="9">
    <source>
        <dbReference type="PROSITE" id="PS51883"/>
    </source>
</evidence>
<dbReference type="InterPro" id="IPR006169">
    <property type="entry name" value="GTP1_OBG_dom"/>
</dbReference>
<dbReference type="PANTHER" id="PTHR11702">
    <property type="entry name" value="DEVELOPMENTALLY REGULATED GTP-BINDING PROTEIN-RELATED"/>
    <property type="match status" value="1"/>
</dbReference>
<feature type="binding site" evidence="7">
    <location>
        <position position="192"/>
    </location>
    <ligand>
        <name>Mg(2+)</name>
        <dbReference type="ChEBI" id="CHEBI:18420"/>
    </ligand>
</feature>
<dbReference type="NCBIfam" id="TIGR02729">
    <property type="entry name" value="Obg_CgtA"/>
    <property type="match status" value="1"/>
</dbReference>
<protein>
    <recommendedName>
        <fullName evidence="7">GTPase Obg</fullName>
        <ecNumber evidence="7">3.6.5.-</ecNumber>
    </recommendedName>
    <alternativeName>
        <fullName evidence="7">GTP-binding protein Obg</fullName>
    </alternativeName>
</protein>
<dbReference type="InterPro" id="IPR027417">
    <property type="entry name" value="P-loop_NTPase"/>
</dbReference>
<name>A0A1G2DK02_9BACT</name>
<dbReference type="Proteomes" id="UP000178534">
    <property type="component" value="Unassembled WGS sequence"/>
</dbReference>
<keyword evidence="4 7" id="KW-0378">Hydrolase</keyword>
<keyword evidence="3 7" id="KW-0547">Nucleotide-binding</keyword>
<dbReference type="GO" id="GO:0005737">
    <property type="term" value="C:cytoplasm"/>
    <property type="evidence" value="ECO:0007669"/>
    <property type="project" value="UniProtKB-SubCell"/>
</dbReference>
<dbReference type="EC" id="3.6.5.-" evidence="7"/>
<dbReference type="SUPFAM" id="SSF52540">
    <property type="entry name" value="P-loop containing nucleoside triphosphate hydrolases"/>
    <property type="match status" value="1"/>
</dbReference>
<evidence type="ECO:0000256" key="7">
    <source>
        <dbReference type="HAMAP-Rule" id="MF_01454"/>
    </source>
</evidence>
<feature type="binding site" evidence="7">
    <location>
        <begin position="310"/>
        <end position="312"/>
    </location>
    <ligand>
        <name>GTP</name>
        <dbReference type="ChEBI" id="CHEBI:37565"/>
    </ligand>
</feature>
<feature type="domain" description="Obg" evidence="9">
    <location>
        <begin position="1"/>
        <end position="158"/>
    </location>
</feature>
<dbReference type="InterPro" id="IPR045086">
    <property type="entry name" value="OBG_GTPase"/>
</dbReference>